<dbReference type="InterPro" id="IPR011009">
    <property type="entry name" value="Kinase-like_dom_sf"/>
</dbReference>
<evidence type="ECO:0000256" key="9">
    <source>
        <dbReference type="ARBA" id="ARBA00022679"/>
    </source>
</evidence>
<dbReference type="FunFam" id="3.80.10.10:FF:000095">
    <property type="entry name" value="LRR receptor-like serine/threonine-protein kinase GSO1"/>
    <property type="match status" value="1"/>
</dbReference>
<dbReference type="Pfam" id="PF00069">
    <property type="entry name" value="Pkinase"/>
    <property type="match status" value="1"/>
</dbReference>
<keyword evidence="12" id="KW-0677">Repeat</keyword>
<evidence type="ECO:0000256" key="1">
    <source>
        <dbReference type="ARBA" id="ARBA00004236"/>
    </source>
</evidence>
<dbReference type="Pfam" id="PF13855">
    <property type="entry name" value="LRR_8"/>
    <property type="match status" value="3"/>
</dbReference>
<dbReference type="SUPFAM" id="SSF52058">
    <property type="entry name" value="L domain-like"/>
    <property type="match status" value="1"/>
</dbReference>
<dbReference type="InterPro" id="IPR032675">
    <property type="entry name" value="LRR_dom_sf"/>
</dbReference>
<evidence type="ECO:0000256" key="4">
    <source>
        <dbReference type="ARBA" id="ARBA00009592"/>
    </source>
</evidence>
<comment type="subcellular location">
    <subcellularLocation>
        <location evidence="1">Cell membrane</location>
    </subcellularLocation>
    <subcellularLocation>
        <location evidence="2">Membrane</location>
        <topology evidence="2">Single-pass type I membrane protein</topology>
    </subcellularLocation>
</comment>
<dbReference type="EMBL" id="JACGWJ010000025">
    <property type="protein sequence ID" value="KAL0315491.1"/>
    <property type="molecule type" value="Genomic_DNA"/>
</dbReference>
<evidence type="ECO:0000256" key="8">
    <source>
        <dbReference type="ARBA" id="ARBA00022614"/>
    </source>
</evidence>
<keyword evidence="22" id="KW-0675">Receptor</keyword>
<dbReference type="FunFam" id="3.80.10.10:FF:000383">
    <property type="entry name" value="Leucine-rich repeat receptor protein kinase EMS1"/>
    <property type="match status" value="1"/>
</dbReference>
<evidence type="ECO:0000256" key="12">
    <source>
        <dbReference type="ARBA" id="ARBA00022737"/>
    </source>
</evidence>
<dbReference type="PANTHER" id="PTHR48060">
    <property type="entry name" value="DNA DAMAGE-REPAIR/TOLERATION PROTEIN DRT100"/>
    <property type="match status" value="1"/>
</dbReference>
<keyword evidence="5" id="KW-1003">Cell membrane</keyword>
<gene>
    <name evidence="22" type="ORF">Sradi_5427300</name>
</gene>
<keyword evidence="15 19" id="KW-0067">ATP-binding</keyword>
<reference evidence="22" key="1">
    <citation type="submission" date="2020-06" db="EMBL/GenBank/DDBJ databases">
        <authorList>
            <person name="Li T."/>
            <person name="Hu X."/>
            <person name="Zhang T."/>
            <person name="Song X."/>
            <person name="Zhang H."/>
            <person name="Dai N."/>
            <person name="Sheng W."/>
            <person name="Hou X."/>
            <person name="Wei L."/>
        </authorList>
    </citation>
    <scope>NUCLEOTIDE SEQUENCE</scope>
    <source>
        <strain evidence="22">G02</strain>
        <tissue evidence="22">Leaf</tissue>
    </source>
</reference>
<keyword evidence="6" id="KW-0723">Serine/threonine-protein kinase</keyword>
<feature type="domain" description="Protein kinase" evidence="21">
    <location>
        <begin position="715"/>
        <end position="895"/>
    </location>
</feature>
<feature type="transmembrane region" description="Helical" evidence="20">
    <location>
        <begin position="662"/>
        <end position="682"/>
    </location>
</feature>
<sequence>MEVTSTAGSSYNVSTDELALLAIKNRITSDPNNLLLNNWTQATPFCSWYGVTCGTRHTTRVTSLRLLSAGLSGTIAKEIGNLTFLYFLEFGNNSFQGDVPEEIGLLRRLRHLSLQYNNLTGTIPQSFGSLGRLQLLDLSDNDLVGTIPFPIFNISSLRVIDFSDNQLEGTLPMDICGNLPRLQGLSTSRNQLGGELPSLNKCTQAIYLSLSRNQFTGSIPKEFGNFSVLQGLYLAGNNLTGSIPEEIGNAPVLQVLSLRQNSLVGTIPPSLGNVSNLEMIDLGVNNFQGSIPIELGHLPNLQQLYLSFDNLSGEIPMSIFNISTLQILALTGNSLSGSLPTDMAVRLPNLQGVFLGSNQLTGPIPSSFSNGSVLSVIDLGYNLFNGNIPMSLGNLLQLQTLILEGNQLTNDKTELEFLTALTNCPSLNTIQIGYNRLDGVLPRSFMSSGNLSASLGKFHASGSGLKGVIPTEIGNLTNLYWLSLAENNLTGEFPDTIGNLRNLRRFRAYDNGIQGGIPSGQEIGSVAALRELYLGWNNFSGDIPTSIGGLQELVNLSLSMNKLDGSIPEKFGDLISLEYLDLSHNNISGIIPMSMEKLSHLVYLNLSFNELSGEIPNGGPFQNFTAASFIGNNALCGASRFNVMACKTIESRKPRRNRVLKYVLPSCALLVLTIGLLTWILIRFGKKESRIQIESGIVLRQRISYVEILQATEDFAAANLLGSGSFGKVYKGMFLDGAVAAIKVFNLDVQDAIKSFDRECEAMRNIRHRNLVKQRLGIMIDVASALEYLHHGYSSPMVHCDLKPSNILFDENMVAHLGDFGIAKLLGGEERKDEIMEIIDAKLVTMMTEEELDANSKFFRLVMTMALECTEDLPENRIDMINVLVRLKKIQPQFH</sequence>
<proteinExistence type="inferred from homology"/>
<comment type="similarity">
    <text evidence="4">Belongs to the RLP family.</text>
</comment>
<keyword evidence="14 22" id="KW-0418">Kinase</keyword>
<dbReference type="Gene3D" id="3.80.10.10">
    <property type="entry name" value="Ribonuclease Inhibitor"/>
    <property type="match status" value="3"/>
</dbReference>
<accession>A0AAW2LCL6</accession>
<dbReference type="InterPro" id="IPR053211">
    <property type="entry name" value="DNA_repair-toleration"/>
</dbReference>
<evidence type="ECO:0000256" key="5">
    <source>
        <dbReference type="ARBA" id="ARBA00022475"/>
    </source>
</evidence>
<evidence type="ECO:0000256" key="10">
    <source>
        <dbReference type="ARBA" id="ARBA00022692"/>
    </source>
</evidence>
<evidence type="ECO:0000256" key="7">
    <source>
        <dbReference type="ARBA" id="ARBA00022553"/>
    </source>
</evidence>
<comment type="similarity">
    <text evidence="3">Belongs to the protein kinase superfamily. Ser/Thr protein kinase family.</text>
</comment>
<dbReference type="PROSITE" id="PS50011">
    <property type="entry name" value="PROTEIN_KINASE_DOM"/>
    <property type="match status" value="1"/>
</dbReference>
<dbReference type="Gene3D" id="3.30.200.20">
    <property type="entry name" value="Phosphorylase Kinase, domain 1"/>
    <property type="match status" value="1"/>
</dbReference>
<evidence type="ECO:0000256" key="13">
    <source>
        <dbReference type="ARBA" id="ARBA00022741"/>
    </source>
</evidence>
<evidence type="ECO:0000256" key="3">
    <source>
        <dbReference type="ARBA" id="ARBA00008684"/>
    </source>
</evidence>
<evidence type="ECO:0000256" key="2">
    <source>
        <dbReference type="ARBA" id="ARBA00004479"/>
    </source>
</evidence>
<dbReference type="FunFam" id="3.80.10.10:FF:000041">
    <property type="entry name" value="LRR receptor-like serine/threonine-protein kinase ERECTA"/>
    <property type="match status" value="1"/>
</dbReference>
<evidence type="ECO:0000256" key="17">
    <source>
        <dbReference type="ARBA" id="ARBA00023136"/>
    </source>
</evidence>
<dbReference type="InterPro" id="IPR000719">
    <property type="entry name" value="Prot_kinase_dom"/>
</dbReference>
<dbReference type="InterPro" id="IPR001245">
    <property type="entry name" value="Ser-Thr/Tyr_kinase_cat_dom"/>
</dbReference>
<name>A0AAW2LCL6_SESRA</name>
<dbReference type="InterPro" id="IPR017441">
    <property type="entry name" value="Protein_kinase_ATP_BS"/>
</dbReference>
<evidence type="ECO:0000256" key="14">
    <source>
        <dbReference type="ARBA" id="ARBA00022777"/>
    </source>
</evidence>
<dbReference type="GO" id="GO:0005524">
    <property type="term" value="F:ATP binding"/>
    <property type="evidence" value="ECO:0007669"/>
    <property type="project" value="UniProtKB-UniRule"/>
</dbReference>
<dbReference type="Pfam" id="PF00560">
    <property type="entry name" value="LRR_1"/>
    <property type="match status" value="5"/>
</dbReference>
<keyword evidence="13 19" id="KW-0547">Nucleotide-binding</keyword>
<dbReference type="PROSITE" id="PS00107">
    <property type="entry name" value="PROTEIN_KINASE_ATP"/>
    <property type="match status" value="1"/>
</dbReference>
<dbReference type="InterPro" id="IPR003591">
    <property type="entry name" value="Leu-rich_rpt_typical-subtyp"/>
</dbReference>
<reference evidence="22" key="2">
    <citation type="journal article" date="2024" name="Plant">
        <title>Genomic evolution and insights into agronomic trait innovations of Sesamum species.</title>
        <authorList>
            <person name="Miao H."/>
            <person name="Wang L."/>
            <person name="Qu L."/>
            <person name="Liu H."/>
            <person name="Sun Y."/>
            <person name="Le M."/>
            <person name="Wang Q."/>
            <person name="Wei S."/>
            <person name="Zheng Y."/>
            <person name="Lin W."/>
            <person name="Duan Y."/>
            <person name="Cao H."/>
            <person name="Xiong S."/>
            <person name="Wang X."/>
            <person name="Wei L."/>
            <person name="Li C."/>
            <person name="Ma Q."/>
            <person name="Ju M."/>
            <person name="Zhao R."/>
            <person name="Li G."/>
            <person name="Mu C."/>
            <person name="Tian Q."/>
            <person name="Mei H."/>
            <person name="Zhang T."/>
            <person name="Gao T."/>
            <person name="Zhang H."/>
        </authorList>
    </citation>
    <scope>NUCLEOTIDE SEQUENCE</scope>
    <source>
        <strain evidence="22">G02</strain>
    </source>
</reference>
<keyword evidence="10 20" id="KW-0812">Transmembrane</keyword>
<evidence type="ECO:0000256" key="15">
    <source>
        <dbReference type="ARBA" id="ARBA00022840"/>
    </source>
</evidence>
<dbReference type="GO" id="GO:0004674">
    <property type="term" value="F:protein serine/threonine kinase activity"/>
    <property type="evidence" value="ECO:0007669"/>
    <property type="project" value="UniProtKB-KW"/>
</dbReference>
<dbReference type="Pfam" id="PF07714">
    <property type="entry name" value="PK_Tyr_Ser-Thr"/>
    <property type="match status" value="1"/>
</dbReference>
<dbReference type="Gene3D" id="1.10.510.10">
    <property type="entry name" value="Transferase(Phosphotransferase) domain 1"/>
    <property type="match status" value="1"/>
</dbReference>
<protein>
    <submittedName>
        <fullName evidence="22">Receptor kinase-like protein Xa21</fullName>
    </submittedName>
</protein>
<evidence type="ECO:0000256" key="19">
    <source>
        <dbReference type="PROSITE-ProRule" id="PRU10141"/>
    </source>
</evidence>
<dbReference type="PANTHER" id="PTHR48060:SF21">
    <property type="entry name" value="L DOMAIN-LIKE PROTEIN"/>
    <property type="match status" value="1"/>
</dbReference>
<keyword evidence="18" id="KW-0325">Glycoprotein</keyword>
<dbReference type="InterPro" id="IPR008271">
    <property type="entry name" value="Ser/Thr_kinase_AS"/>
</dbReference>
<keyword evidence="9" id="KW-0808">Transferase</keyword>
<dbReference type="FunFam" id="3.80.10.10:FF:000275">
    <property type="entry name" value="Leucine-rich repeat receptor-like protein kinase"/>
    <property type="match status" value="1"/>
</dbReference>
<evidence type="ECO:0000256" key="20">
    <source>
        <dbReference type="SAM" id="Phobius"/>
    </source>
</evidence>
<evidence type="ECO:0000256" key="6">
    <source>
        <dbReference type="ARBA" id="ARBA00022527"/>
    </source>
</evidence>
<dbReference type="PRINTS" id="PR00019">
    <property type="entry name" value="LEURICHRPT"/>
</dbReference>
<evidence type="ECO:0000256" key="16">
    <source>
        <dbReference type="ARBA" id="ARBA00022989"/>
    </source>
</evidence>
<feature type="binding site" evidence="19">
    <location>
        <position position="743"/>
    </location>
    <ligand>
        <name>ATP</name>
        <dbReference type="ChEBI" id="CHEBI:30616"/>
    </ligand>
</feature>
<keyword evidence="11" id="KW-0732">Signal</keyword>
<dbReference type="InterPro" id="IPR013210">
    <property type="entry name" value="LRR_N_plant-typ"/>
</dbReference>
<evidence type="ECO:0000313" key="22">
    <source>
        <dbReference type="EMBL" id="KAL0315491.1"/>
    </source>
</evidence>
<keyword evidence="17 20" id="KW-0472">Membrane</keyword>
<evidence type="ECO:0000256" key="11">
    <source>
        <dbReference type="ARBA" id="ARBA00022729"/>
    </source>
</evidence>
<keyword evidence="7" id="KW-0597">Phosphoprotein</keyword>
<dbReference type="Pfam" id="PF08263">
    <property type="entry name" value="LRRNT_2"/>
    <property type="match status" value="1"/>
</dbReference>
<organism evidence="22">
    <name type="scientific">Sesamum radiatum</name>
    <name type="common">Black benniseed</name>
    <dbReference type="NCBI Taxonomy" id="300843"/>
    <lineage>
        <taxon>Eukaryota</taxon>
        <taxon>Viridiplantae</taxon>
        <taxon>Streptophyta</taxon>
        <taxon>Embryophyta</taxon>
        <taxon>Tracheophyta</taxon>
        <taxon>Spermatophyta</taxon>
        <taxon>Magnoliopsida</taxon>
        <taxon>eudicotyledons</taxon>
        <taxon>Gunneridae</taxon>
        <taxon>Pentapetalae</taxon>
        <taxon>asterids</taxon>
        <taxon>lamiids</taxon>
        <taxon>Lamiales</taxon>
        <taxon>Pedaliaceae</taxon>
        <taxon>Sesamum</taxon>
    </lineage>
</organism>
<dbReference type="SMART" id="SM00369">
    <property type="entry name" value="LRR_TYP"/>
    <property type="match status" value="10"/>
</dbReference>
<dbReference type="GO" id="GO:0006952">
    <property type="term" value="P:defense response"/>
    <property type="evidence" value="ECO:0007669"/>
    <property type="project" value="UniProtKB-ARBA"/>
</dbReference>
<dbReference type="SUPFAM" id="SSF52047">
    <property type="entry name" value="RNI-like"/>
    <property type="match status" value="1"/>
</dbReference>
<dbReference type="InterPro" id="IPR001611">
    <property type="entry name" value="Leu-rich_rpt"/>
</dbReference>
<keyword evidence="16 20" id="KW-1133">Transmembrane helix</keyword>
<evidence type="ECO:0000256" key="18">
    <source>
        <dbReference type="ARBA" id="ARBA00023180"/>
    </source>
</evidence>
<dbReference type="PROSITE" id="PS51450">
    <property type="entry name" value="LRR"/>
    <property type="match status" value="1"/>
</dbReference>
<comment type="caution">
    <text evidence="22">The sequence shown here is derived from an EMBL/GenBank/DDBJ whole genome shotgun (WGS) entry which is preliminary data.</text>
</comment>
<evidence type="ECO:0000259" key="21">
    <source>
        <dbReference type="PROSITE" id="PS50011"/>
    </source>
</evidence>
<dbReference type="SUPFAM" id="SSF56112">
    <property type="entry name" value="Protein kinase-like (PK-like)"/>
    <property type="match status" value="1"/>
</dbReference>
<dbReference type="PROSITE" id="PS00108">
    <property type="entry name" value="PROTEIN_KINASE_ST"/>
    <property type="match status" value="1"/>
</dbReference>
<dbReference type="SMART" id="SM00220">
    <property type="entry name" value="S_TKc"/>
    <property type="match status" value="1"/>
</dbReference>
<dbReference type="GO" id="GO:0051707">
    <property type="term" value="P:response to other organism"/>
    <property type="evidence" value="ECO:0007669"/>
    <property type="project" value="UniProtKB-ARBA"/>
</dbReference>
<keyword evidence="8" id="KW-0433">Leucine-rich repeat</keyword>
<dbReference type="AlphaFoldDB" id="A0AAW2LCL6"/>
<dbReference type="GO" id="GO:0005886">
    <property type="term" value="C:plasma membrane"/>
    <property type="evidence" value="ECO:0007669"/>
    <property type="project" value="UniProtKB-SubCell"/>
</dbReference>